<dbReference type="GO" id="GO:0008234">
    <property type="term" value="F:cysteine-type peptidase activity"/>
    <property type="evidence" value="ECO:0007669"/>
    <property type="project" value="InterPro"/>
</dbReference>
<dbReference type="Proteomes" id="UP000325081">
    <property type="component" value="Unassembled WGS sequence"/>
</dbReference>
<dbReference type="OrthoDB" id="1750446at2759"/>
<accession>A0A5A7PT59</accession>
<evidence type="ECO:0000259" key="4">
    <source>
        <dbReference type="PROSITE" id="PS50600"/>
    </source>
</evidence>
<comment type="caution">
    <text evidence="5">The sequence shown here is derived from an EMBL/GenBank/DDBJ whole genome shotgun (WGS) entry which is preliminary data.</text>
</comment>
<sequence>MNCKEMLQWMVLGEKGNKESDLDPPFLSTPFWKGHVEIRGKCTLKERAFWNFIMEGDNDNAEKTTEVIFEGLQMACTREDFKTFKLGEYISTTIVDVWAMHLNFRFHSLNKNKNKFCLTTNVMMGLSLQAMSNRNPKEYVRDATARMDLEFTEEGLIQHDIKNISHTHFYLYCLDFENKKLGILDNLDTLLSGNVPLNNKYGGTKDFLKKVIEEYRKMYKKPFKSPFNKLIVKLVNMHCADSTNTTDCGIYAMHHMSKYVCVHADGHDYAFPVIGSDSRKKVHMKNKLDTLRLRYLAKLIESPINKKSDVVREDLSNYFAEKTIE</sequence>
<comment type="similarity">
    <text evidence="1">Belongs to the peptidase C48 family.</text>
</comment>
<keyword evidence="3" id="KW-0378">Hydrolase</keyword>
<dbReference type="InterPro" id="IPR003653">
    <property type="entry name" value="Peptidase_C48_C"/>
</dbReference>
<dbReference type="PROSITE" id="PS50600">
    <property type="entry name" value="ULP_PROTEASE"/>
    <property type="match status" value="1"/>
</dbReference>
<gene>
    <name evidence="5" type="ORF">STAS_12317</name>
</gene>
<evidence type="ECO:0000256" key="2">
    <source>
        <dbReference type="ARBA" id="ARBA00022670"/>
    </source>
</evidence>
<dbReference type="AlphaFoldDB" id="A0A5A7PT59"/>
<keyword evidence="6" id="KW-1185">Reference proteome</keyword>
<proteinExistence type="inferred from homology"/>
<dbReference type="InterPro" id="IPR038765">
    <property type="entry name" value="Papain-like_cys_pep_sf"/>
</dbReference>
<name>A0A5A7PT59_STRAF</name>
<keyword evidence="2" id="KW-0645">Protease</keyword>
<evidence type="ECO:0000256" key="3">
    <source>
        <dbReference type="ARBA" id="ARBA00022801"/>
    </source>
</evidence>
<feature type="domain" description="Ubiquitin-like protease family profile" evidence="4">
    <location>
        <begin position="74"/>
        <end position="259"/>
    </location>
</feature>
<dbReference type="EMBL" id="BKCP01005072">
    <property type="protein sequence ID" value="GER36005.1"/>
    <property type="molecule type" value="Genomic_DNA"/>
</dbReference>
<evidence type="ECO:0000313" key="6">
    <source>
        <dbReference type="Proteomes" id="UP000325081"/>
    </source>
</evidence>
<dbReference type="SUPFAM" id="SSF54001">
    <property type="entry name" value="Cysteine proteinases"/>
    <property type="match status" value="1"/>
</dbReference>
<dbReference type="Gene3D" id="3.40.395.10">
    <property type="entry name" value="Adenoviral Proteinase, Chain A"/>
    <property type="match status" value="1"/>
</dbReference>
<evidence type="ECO:0000313" key="5">
    <source>
        <dbReference type="EMBL" id="GER36005.1"/>
    </source>
</evidence>
<reference evidence="6" key="1">
    <citation type="journal article" date="2019" name="Curr. Biol.">
        <title>Genome Sequence of Striga asiatica Provides Insight into the Evolution of Plant Parasitism.</title>
        <authorList>
            <person name="Yoshida S."/>
            <person name="Kim S."/>
            <person name="Wafula E.K."/>
            <person name="Tanskanen J."/>
            <person name="Kim Y.M."/>
            <person name="Honaas L."/>
            <person name="Yang Z."/>
            <person name="Spallek T."/>
            <person name="Conn C.E."/>
            <person name="Ichihashi Y."/>
            <person name="Cheong K."/>
            <person name="Cui S."/>
            <person name="Der J.P."/>
            <person name="Gundlach H."/>
            <person name="Jiao Y."/>
            <person name="Hori C."/>
            <person name="Ishida J.K."/>
            <person name="Kasahara H."/>
            <person name="Kiba T."/>
            <person name="Kim M.S."/>
            <person name="Koo N."/>
            <person name="Laohavisit A."/>
            <person name="Lee Y.H."/>
            <person name="Lumba S."/>
            <person name="McCourt P."/>
            <person name="Mortimer J.C."/>
            <person name="Mutuku J.M."/>
            <person name="Nomura T."/>
            <person name="Sasaki-Sekimoto Y."/>
            <person name="Seto Y."/>
            <person name="Wang Y."/>
            <person name="Wakatake T."/>
            <person name="Sakakibara H."/>
            <person name="Demura T."/>
            <person name="Yamaguchi S."/>
            <person name="Yoneyama K."/>
            <person name="Manabe R.I."/>
            <person name="Nelson D.C."/>
            <person name="Schulman A.H."/>
            <person name="Timko M.P."/>
            <person name="dePamphilis C.W."/>
            <person name="Choi D."/>
            <person name="Shirasu K."/>
        </authorList>
    </citation>
    <scope>NUCLEOTIDE SEQUENCE [LARGE SCALE GENOMIC DNA]</scope>
    <source>
        <strain evidence="6">cv. UVA1</strain>
    </source>
</reference>
<organism evidence="5 6">
    <name type="scientific">Striga asiatica</name>
    <name type="common">Asiatic witchweed</name>
    <name type="synonym">Buchnera asiatica</name>
    <dbReference type="NCBI Taxonomy" id="4170"/>
    <lineage>
        <taxon>Eukaryota</taxon>
        <taxon>Viridiplantae</taxon>
        <taxon>Streptophyta</taxon>
        <taxon>Embryophyta</taxon>
        <taxon>Tracheophyta</taxon>
        <taxon>Spermatophyta</taxon>
        <taxon>Magnoliopsida</taxon>
        <taxon>eudicotyledons</taxon>
        <taxon>Gunneridae</taxon>
        <taxon>Pentapetalae</taxon>
        <taxon>asterids</taxon>
        <taxon>lamiids</taxon>
        <taxon>Lamiales</taxon>
        <taxon>Orobanchaceae</taxon>
        <taxon>Buchnereae</taxon>
        <taxon>Striga</taxon>
    </lineage>
</organism>
<protein>
    <submittedName>
        <fullName evidence="5">2-oxoglutarate (2OG) and Fe(II)-dependent oxygenase superfamily protein</fullName>
    </submittedName>
</protein>
<evidence type="ECO:0000256" key="1">
    <source>
        <dbReference type="ARBA" id="ARBA00005234"/>
    </source>
</evidence>
<dbReference type="GO" id="GO:0006508">
    <property type="term" value="P:proteolysis"/>
    <property type="evidence" value="ECO:0007669"/>
    <property type="project" value="UniProtKB-KW"/>
</dbReference>